<evidence type="ECO:0000256" key="6">
    <source>
        <dbReference type="ARBA" id="ARBA00022723"/>
    </source>
</evidence>
<dbReference type="SUPFAM" id="SSF51011">
    <property type="entry name" value="Glycosyl hydrolase domain"/>
    <property type="match status" value="1"/>
</dbReference>
<evidence type="ECO:0000256" key="5">
    <source>
        <dbReference type="ARBA" id="ARBA00017303"/>
    </source>
</evidence>
<dbReference type="Gene3D" id="3.20.20.80">
    <property type="entry name" value="Glycosidases"/>
    <property type="match status" value="2"/>
</dbReference>
<dbReference type="InterPro" id="IPR005323">
    <property type="entry name" value="CBM41_pullulanase"/>
</dbReference>
<evidence type="ECO:0000256" key="18">
    <source>
        <dbReference type="SAM" id="Phobius"/>
    </source>
</evidence>
<evidence type="ECO:0000259" key="20">
    <source>
        <dbReference type="SMART" id="SM00632"/>
    </source>
</evidence>
<dbReference type="EC" id="3.2.1.41" evidence="12"/>
<comment type="cofactor">
    <cofactor evidence="2">
        <name>Ca(2+)</name>
        <dbReference type="ChEBI" id="CHEBI:29108"/>
    </cofactor>
</comment>
<comment type="similarity">
    <text evidence="3 16">Belongs to the glycosyl hydrolase 13 family.</text>
</comment>
<dbReference type="CDD" id="cd11317">
    <property type="entry name" value="AmyAc_bac_euk_AmyA"/>
    <property type="match status" value="1"/>
</dbReference>
<dbReference type="CDD" id="cd11341">
    <property type="entry name" value="AmyAc_Pullulanase_LD-like"/>
    <property type="match status" value="1"/>
</dbReference>
<feature type="domain" description="Glycosyl hydrolase family 13 catalytic" evidence="21">
    <location>
        <begin position="1105"/>
        <end position="1508"/>
    </location>
</feature>
<dbReference type="InterPro" id="IPR013784">
    <property type="entry name" value="Carb-bd-like_fold"/>
</dbReference>
<dbReference type="SMART" id="SM00642">
    <property type="entry name" value="Aamy"/>
    <property type="match status" value="2"/>
</dbReference>
<evidence type="ECO:0000256" key="7">
    <source>
        <dbReference type="ARBA" id="ARBA00022729"/>
    </source>
</evidence>
<dbReference type="GO" id="GO:0004556">
    <property type="term" value="F:alpha-amylase activity"/>
    <property type="evidence" value="ECO:0007669"/>
    <property type="project" value="UniProtKB-EC"/>
</dbReference>
<evidence type="ECO:0000256" key="13">
    <source>
        <dbReference type="ARBA" id="ARBA00029618"/>
    </source>
</evidence>
<comment type="catalytic activity">
    <reaction evidence="1">
        <text>Endohydrolysis of (1-&gt;4)-alpha-D-glucosidic linkages in polysaccharides containing three or more (1-&gt;4)-alpha-linked D-glucose units.</text>
        <dbReference type="EC" id="3.2.1.1"/>
    </reaction>
</comment>
<evidence type="ECO:0000256" key="17">
    <source>
        <dbReference type="SAM" id="MobiDB-lite"/>
    </source>
</evidence>
<comment type="caution">
    <text evidence="23">The sequence shown here is derived from an EMBL/GenBank/DDBJ whole genome shotgun (WGS) entry which is preliminary data.</text>
</comment>
<dbReference type="InterPro" id="IPR006048">
    <property type="entry name" value="A-amylase/branching_C"/>
</dbReference>
<dbReference type="SUPFAM" id="SSF81296">
    <property type="entry name" value="E set domains"/>
    <property type="match status" value="1"/>
</dbReference>
<evidence type="ECO:0000256" key="11">
    <source>
        <dbReference type="ARBA" id="ARBA00023965"/>
    </source>
</evidence>
<evidence type="ECO:0000256" key="4">
    <source>
        <dbReference type="ARBA" id="ARBA00012595"/>
    </source>
</evidence>
<feature type="region of interest" description="Disordered" evidence="17">
    <location>
        <begin position="1637"/>
        <end position="1813"/>
    </location>
</feature>
<feature type="compositionally biased region" description="Pro residues" evidence="17">
    <location>
        <begin position="1644"/>
        <end position="1706"/>
    </location>
</feature>
<feature type="domain" description="Alpha-amylase C-terminal" evidence="20">
    <location>
        <begin position="415"/>
        <end position="494"/>
    </location>
</feature>
<dbReference type="GO" id="GO:2001070">
    <property type="term" value="F:starch binding"/>
    <property type="evidence" value="ECO:0007669"/>
    <property type="project" value="InterPro"/>
</dbReference>
<reference evidence="23 24" key="1">
    <citation type="submission" date="2017-12" db="EMBL/GenBank/DDBJ databases">
        <title>Phylogenetic diversity of female urinary microbiome.</title>
        <authorList>
            <person name="Thomas-White K."/>
            <person name="Wolfe A.J."/>
        </authorList>
    </citation>
    <scope>NUCLEOTIDE SEQUENCE [LARGE SCALE GENOMIC DNA]</scope>
    <source>
        <strain evidence="23 24">UMB0682</strain>
    </source>
</reference>
<dbReference type="SUPFAM" id="SSF49452">
    <property type="entry name" value="Starch-binding domain-like"/>
    <property type="match status" value="2"/>
</dbReference>
<dbReference type="Pfam" id="PF03423">
    <property type="entry name" value="CBM_25"/>
    <property type="match status" value="1"/>
</dbReference>
<evidence type="ECO:0000256" key="10">
    <source>
        <dbReference type="ARBA" id="ARBA00023295"/>
    </source>
</evidence>
<feature type="compositionally biased region" description="Basic and acidic residues" evidence="17">
    <location>
        <begin position="1751"/>
        <end position="1773"/>
    </location>
</feature>
<proteinExistence type="inferred from homology"/>
<keyword evidence="8" id="KW-0378">Hydrolase</keyword>
<keyword evidence="18" id="KW-1133">Transmembrane helix</keyword>
<dbReference type="CDD" id="cd02860">
    <property type="entry name" value="E_set_Pullulanase"/>
    <property type="match status" value="1"/>
</dbReference>
<evidence type="ECO:0000256" key="1">
    <source>
        <dbReference type="ARBA" id="ARBA00000548"/>
    </source>
</evidence>
<dbReference type="Pfam" id="PF00128">
    <property type="entry name" value="Alpha-amylase"/>
    <property type="match status" value="2"/>
</dbReference>
<dbReference type="SUPFAM" id="SSF51445">
    <property type="entry name" value="(Trans)glycosidases"/>
    <property type="match status" value="2"/>
</dbReference>
<dbReference type="InterPro" id="IPR004193">
    <property type="entry name" value="Glyco_hydro_13_N"/>
</dbReference>
<keyword evidence="9" id="KW-0106">Calcium</keyword>
<keyword evidence="6" id="KW-0479">Metal-binding</keyword>
<dbReference type="InterPro" id="IPR006046">
    <property type="entry name" value="Alpha_amylase"/>
</dbReference>
<dbReference type="GO" id="GO:0051060">
    <property type="term" value="F:pullulanase activity"/>
    <property type="evidence" value="ECO:0007669"/>
    <property type="project" value="UniProtKB-EC"/>
</dbReference>
<evidence type="ECO:0000256" key="3">
    <source>
        <dbReference type="ARBA" id="ARBA00008061"/>
    </source>
</evidence>
<dbReference type="InterPro" id="IPR005085">
    <property type="entry name" value="CBM25"/>
</dbReference>
<dbReference type="CDD" id="cd10315">
    <property type="entry name" value="CBM41_pullulanase"/>
    <property type="match status" value="2"/>
</dbReference>
<evidence type="ECO:0000256" key="16">
    <source>
        <dbReference type="RuleBase" id="RU003615"/>
    </source>
</evidence>
<evidence type="ECO:0000256" key="2">
    <source>
        <dbReference type="ARBA" id="ARBA00001913"/>
    </source>
</evidence>
<feature type="signal peptide" evidence="19">
    <location>
        <begin position="1"/>
        <end position="33"/>
    </location>
</feature>
<gene>
    <name evidence="23" type="primary">pulA</name>
    <name evidence="23" type="ORF">CYJ61_02870</name>
</gene>
<evidence type="ECO:0000256" key="8">
    <source>
        <dbReference type="ARBA" id="ARBA00022801"/>
    </source>
</evidence>
<dbReference type="InterPro" id="IPR013780">
    <property type="entry name" value="Glyco_hydro_b"/>
</dbReference>
<dbReference type="NCBIfam" id="TIGR02104">
    <property type="entry name" value="pulA_typeI"/>
    <property type="match status" value="1"/>
</dbReference>
<dbReference type="InterPro" id="IPR006047">
    <property type="entry name" value="GH13_cat_dom"/>
</dbReference>
<feature type="transmembrane region" description="Helical" evidence="18">
    <location>
        <begin position="1947"/>
        <end position="1966"/>
    </location>
</feature>
<evidence type="ECO:0000259" key="22">
    <source>
        <dbReference type="SMART" id="SM01066"/>
    </source>
</evidence>
<dbReference type="Gene3D" id="2.60.40.1180">
    <property type="entry name" value="Golgi alpha-mannosidase II"/>
    <property type="match status" value="2"/>
</dbReference>
<accession>A0AAP8IUD2</accession>
<dbReference type="Pfam" id="PF02922">
    <property type="entry name" value="CBM_48"/>
    <property type="match status" value="1"/>
</dbReference>
<evidence type="ECO:0000256" key="19">
    <source>
        <dbReference type="SAM" id="SignalP"/>
    </source>
</evidence>
<feature type="domain" description="Carbohydrate binding module family 25" evidence="22">
    <location>
        <begin position="518"/>
        <end position="599"/>
    </location>
</feature>
<dbReference type="Proteomes" id="UP000234905">
    <property type="component" value="Unassembled WGS sequence"/>
</dbReference>
<evidence type="ECO:0000313" key="24">
    <source>
        <dbReference type="Proteomes" id="UP000234905"/>
    </source>
</evidence>
<feature type="chain" id="PRO_5042849474" description="Alpha-amylase" evidence="19">
    <location>
        <begin position="34"/>
        <end position="1977"/>
    </location>
</feature>
<dbReference type="PRINTS" id="PR00110">
    <property type="entry name" value="ALPHAAMYLASE"/>
</dbReference>
<keyword evidence="10" id="KW-0326">Glycosidase</keyword>
<evidence type="ECO:0000256" key="15">
    <source>
        <dbReference type="ARBA" id="ARBA00031076"/>
    </source>
</evidence>
<comment type="catalytic activity">
    <reaction evidence="11">
        <text>Hydrolysis of (1-&gt;6)-alpha-D-glucosidic linkages in pullulan, amylopectin and glycogen, and in the alpha- and beta-limit dextrins of amylopectin and glycogen.</text>
        <dbReference type="EC" id="3.2.1.41"/>
    </reaction>
</comment>
<keyword evidence="18" id="KW-0472">Membrane</keyword>
<dbReference type="PANTHER" id="PTHR43002">
    <property type="entry name" value="GLYCOGEN DEBRANCHING ENZYME"/>
    <property type="match status" value="1"/>
</dbReference>
<dbReference type="Pfam" id="PF03714">
    <property type="entry name" value="PUD"/>
    <property type="match status" value="2"/>
</dbReference>
<keyword evidence="18" id="KW-0812">Transmembrane</keyword>
<feature type="domain" description="Glycosyl hydrolase family 13 catalytic" evidence="21">
    <location>
        <begin position="49"/>
        <end position="406"/>
    </location>
</feature>
<organism evidence="23 24">
    <name type="scientific">Gardnerella vaginalis</name>
    <dbReference type="NCBI Taxonomy" id="2702"/>
    <lineage>
        <taxon>Bacteria</taxon>
        <taxon>Bacillati</taxon>
        <taxon>Actinomycetota</taxon>
        <taxon>Actinomycetes</taxon>
        <taxon>Bifidobacteriales</taxon>
        <taxon>Bifidobacteriaceae</taxon>
        <taxon>Gardnerella</taxon>
    </lineage>
</organism>
<dbReference type="GO" id="GO:0046872">
    <property type="term" value="F:metal ion binding"/>
    <property type="evidence" value="ECO:0007669"/>
    <property type="project" value="UniProtKB-KW"/>
</dbReference>
<dbReference type="EMBL" id="PKJN01000001">
    <property type="protein sequence ID" value="PKZ60341.1"/>
    <property type="molecule type" value="Genomic_DNA"/>
</dbReference>
<dbReference type="EC" id="3.2.1.1" evidence="4"/>
<dbReference type="Gene3D" id="2.60.40.10">
    <property type="entry name" value="Immunoglobulins"/>
    <property type="match status" value="2"/>
</dbReference>
<dbReference type="GO" id="GO:0005975">
    <property type="term" value="P:carbohydrate metabolic process"/>
    <property type="evidence" value="ECO:0007669"/>
    <property type="project" value="InterPro"/>
</dbReference>
<dbReference type="SMART" id="SM00632">
    <property type="entry name" value="Aamy_C"/>
    <property type="match status" value="1"/>
</dbReference>
<dbReference type="Gene3D" id="2.60.40.1110">
    <property type="match status" value="2"/>
</dbReference>
<keyword evidence="7 19" id="KW-0732">Signal</keyword>
<name>A0AAP8IUD2_GARVA</name>
<dbReference type="SMART" id="SM01066">
    <property type="entry name" value="CBM_25"/>
    <property type="match status" value="1"/>
</dbReference>
<protein>
    <recommendedName>
        <fullName evidence="5">Alpha-amylase</fullName>
        <ecNumber evidence="4">3.2.1.1</ecNumber>
        <ecNumber evidence="12">3.2.1.41</ecNumber>
    </recommendedName>
    <alternativeName>
        <fullName evidence="14">1,4-alpha-D-glucan glucanohydrolase</fullName>
    </alternativeName>
    <alternativeName>
        <fullName evidence="13">Alpha-dextrin endo-1,6-alpha-glucosidase</fullName>
    </alternativeName>
    <alternativeName>
        <fullName evidence="15">Pullulan 6-glucanohydrolase</fullName>
    </alternativeName>
</protein>
<dbReference type="InterPro" id="IPR031319">
    <property type="entry name" value="A-amylase_C"/>
</dbReference>
<evidence type="ECO:0000256" key="14">
    <source>
        <dbReference type="ARBA" id="ARBA00030238"/>
    </source>
</evidence>
<dbReference type="InterPro" id="IPR011840">
    <property type="entry name" value="PulA_typeI"/>
</dbReference>
<dbReference type="InterPro" id="IPR013783">
    <property type="entry name" value="Ig-like_fold"/>
</dbReference>
<feature type="compositionally biased region" description="Pro residues" evidence="17">
    <location>
        <begin position="1713"/>
        <end position="1749"/>
    </location>
</feature>
<evidence type="ECO:0000256" key="12">
    <source>
        <dbReference type="ARBA" id="ARBA00024062"/>
    </source>
</evidence>
<dbReference type="Pfam" id="PF02806">
    <property type="entry name" value="Alpha-amylase_C"/>
    <property type="match status" value="1"/>
</dbReference>
<dbReference type="InterPro" id="IPR014756">
    <property type="entry name" value="Ig_E-set"/>
</dbReference>
<sequence>MSHRRHFASKMVAVATSVAMLVTGFAVTGSANAVSDSSNKENLTLNRKGVIVTAFQQNWKSIAQECTKTYGHEGVKYVQVSPPNDHVKGKQWWTSYQPVSYKLDSKLGTEAEFKQMIQTCKAANVGIIADAVINHMTGADNRDKVGIGGSAYDAATQTFKTAGYTKDDFHQSTENIKNYKNAEEVWTHRLVGLLDLDTSKPHVQQVLGKYFADLLKMGVVGFRVDAVKHISPADMKAIKAEAAKQANTTPDKIWWMQETIGDPSEAPEIQPAKHLNEGEVNEFQYSYRLKNDFYGSISNLKNITNGLVPSDKASIFVTNWDTPRENYVRTLTYKDGPRYELANAFMLGYPYGNPNIYSGYRFADGHKDDGAPNATDTSVPDVNCSPKTGWQCTQRWTSIRGMIGFFNAVNGAQVTNWQESDNNNIAFSREKKGFLAINNTPNAKRVLYKTDLPDGEYCNVYAAGDCSKTVKVANGNVAATIAPYSAIALHVNATTKNVKKIAARNESDPKYNVDDVKDQSTTVYFNAKGKAGNPSSVNIHYQISGDNWTVAPGLPMRKVCNDWFAKTITNRGEFKAVFNSGVGNWYHINGQNDGDFIIPAGAKNYVIDNNLNGSIAEQAPCEVEDTSSKPSALKTKIVIHYNQKNTNKGVYIWGLKDADGKEIKGTWHAFNGQDAFGKTYTIEADGTYESGKVGFIITTDPGTDNKNWHKDGTKNRFIYNIEDGVGQAWVISGNEDTFAEPPVEVADKLNKIQTLNVTVHYRRTNKDYAGWNLWTWYGKQEGVKQDFTAHDDFGKIAEYTFTDSNGVKDPKFIVRYSMQGNDWVAKDPGEGDRAIPAKAITLSQDGKTGNAEIWLMQGDSRVYLSPNVINTKANAINADITSLKEFTVNASGDPSEIKKNDVTITDVTDSKKENHTAVDISQVAVVDNKIVITAKNELDLKKMYEISIKGVGGMPKTVSVSTVKGSKIVRTDEFDKKYAYAGDDLGAVVNGNSTTFKLWAPTATKVELVTYQSDAENAPEAKTQEMKLESNNSVWSITTSDAKVGTAYTYKVHFADGAVNNSPDPYAKAAVRNGMRSVVFGGSMATPVTRMASFGKRPTDATIAEMNIRDFSIHESSGVDVAKRGKYLGVIESDTKNGSKPTGLDYLKSLGITHVQIMPMYDFGSVNEAGDLSYGKSGAQNWGYDPINYNVPEGSYASDSANPATRIAELKQMVDGLHKAGLRVIMDVVYNHVYNAQKNAFGQTVPGYYFRYNDDGSFTNGSGCGNDTASERKMMRKYIVDSVKYWAKEYGIDGFRFDLMGLIDLETMKEVRKAVYDIDKNSIILGEGWDMSQLPYGNRTIQPNAYKLADNNGVAFFNDSFRDAVKGKGDDDVAGFVSGNRGSDNLVMQNLYGCQPGNSSCTDRHYANAGQTVQYVEAHDNLNLYDKLKKSLPHESEENLKKRVMLANSLVMFAHGMPFFELGQEFLRSKNGNKNSYNAGDSDNSVKWDLVNKNSDAVEYFKALIKLRNEIPALRDSTYSDVNKNMHWIKSSDGINAFSVDAKDKTYVFIFNANSSESTVNIGKGKYHVHIADGKANGDDASKFPEASVDDSGNYKVSALSTAVLVKVAEKKNNKNSIDLEKVAEYKLHPADVSELVNGTVNPAPEPSPAPGPVNPQPGPQPQPQPGPGPVTPTPQPPAPAPVVPTPAPGPQPQPGPQPAPVPAPTPGTVNPAPAPQPGPQPSPSPAPAPVPTPQPAPTPSPAPAPQPQPSEHETPAKPDQTKPDQTKPDQSKTETPAEQSEQSAPAKSEQSALAKSEHSAPAKPAESTPVPVAPKTVQQLNPELKGTLSVGNNNVATAGVVNSVRINLVNSEFIERLQRDGVVYAYAYIYSSPRLLKGADGSKFVTVRMVNGKPQFDAQFPAGYIGKHTVVLVDEKGNQVAWTDITVTNNAVSQQLHSLSATGSNIFVVTAVCSILIAAASVLLLRIKSHKRYRNS</sequence>
<evidence type="ECO:0000313" key="23">
    <source>
        <dbReference type="EMBL" id="PKZ60341.1"/>
    </source>
</evidence>
<evidence type="ECO:0000259" key="21">
    <source>
        <dbReference type="SMART" id="SM00642"/>
    </source>
</evidence>
<dbReference type="InterPro" id="IPR017853">
    <property type="entry name" value="GH"/>
</dbReference>
<feature type="compositionally biased region" description="Polar residues" evidence="17">
    <location>
        <begin position="1774"/>
        <end position="1794"/>
    </location>
</feature>
<evidence type="ECO:0000256" key="9">
    <source>
        <dbReference type="ARBA" id="ARBA00022837"/>
    </source>
</evidence>